<keyword evidence="2 7" id="KW-0132">Cell division</keyword>
<dbReference type="GO" id="GO:0051301">
    <property type="term" value="P:cell division"/>
    <property type="evidence" value="ECO:0007669"/>
    <property type="project" value="UniProtKB-UniRule"/>
</dbReference>
<sequence>MPKSKVRKKSVYTPPEGVLQSRSAAQARLAQPSPRWYVALMIGLLLVGLLWIVVYYVAGDEIPFMVSLNSWNFAIGFGAMVAGLVMSMRWR</sequence>
<evidence type="ECO:0000256" key="5">
    <source>
        <dbReference type="ARBA" id="ARBA00023136"/>
    </source>
</evidence>
<comment type="function">
    <text evidence="7">Involved in cell division.</text>
</comment>
<evidence type="ECO:0000256" key="4">
    <source>
        <dbReference type="ARBA" id="ARBA00022989"/>
    </source>
</evidence>
<comment type="similarity">
    <text evidence="7">Belongs to the CrgA family.</text>
</comment>
<evidence type="ECO:0000256" key="3">
    <source>
        <dbReference type="ARBA" id="ARBA00022692"/>
    </source>
</evidence>
<protein>
    <recommendedName>
        <fullName evidence="7">Cell division protein CrgA</fullName>
    </recommendedName>
</protein>
<dbReference type="OrthoDB" id="5189646at2"/>
<keyword evidence="6 7" id="KW-0131">Cell cycle</keyword>
<feature type="transmembrane region" description="Helical" evidence="7">
    <location>
        <begin position="70"/>
        <end position="88"/>
    </location>
</feature>
<keyword evidence="9" id="KW-1185">Reference proteome</keyword>
<dbReference type="NCBIfam" id="NF001194">
    <property type="entry name" value="PRK00159.1"/>
    <property type="match status" value="1"/>
</dbReference>
<reference evidence="9" key="1">
    <citation type="submission" date="2017-08" db="EMBL/GenBank/DDBJ databases">
        <authorList>
            <person name="Varghese N."/>
            <person name="Submissions S."/>
        </authorList>
    </citation>
    <scope>NUCLEOTIDE SEQUENCE [LARGE SCALE GENOMIC DNA]</scope>
    <source>
        <strain evidence="9">DSM 4725</strain>
    </source>
</reference>
<evidence type="ECO:0000256" key="2">
    <source>
        <dbReference type="ARBA" id="ARBA00022618"/>
    </source>
</evidence>
<organism evidence="8 9">
    <name type="scientific">Blastococcus aggregatus</name>
    <dbReference type="NCBI Taxonomy" id="38502"/>
    <lineage>
        <taxon>Bacteria</taxon>
        <taxon>Bacillati</taxon>
        <taxon>Actinomycetota</taxon>
        <taxon>Actinomycetes</taxon>
        <taxon>Geodermatophilales</taxon>
        <taxon>Geodermatophilaceae</taxon>
        <taxon>Blastococcus</taxon>
    </lineage>
</organism>
<proteinExistence type="inferred from homology"/>
<keyword evidence="1 7" id="KW-1003">Cell membrane</keyword>
<dbReference type="EMBL" id="OBQI01000008">
    <property type="protein sequence ID" value="SOC53414.1"/>
    <property type="molecule type" value="Genomic_DNA"/>
</dbReference>
<dbReference type="GO" id="GO:0005886">
    <property type="term" value="C:plasma membrane"/>
    <property type="evidence" value="ECO:0007669"/>
    <property type="project" value="UniProtKB-SubCell"/>
</dbReference>
<dbReference type="RefSeq" id="WP_097197158.1">
    <property type="nucleotide sequence ID" value="NZ_OBQI01000008.1"/>
</dbReference>
<keyword evidence="4 7" id="KW-1133">Transmembrane helix</keyword>
<keyword evidence="3 7" id="KW-0812">Transmembrane</keyword>
<gene>
    <name evidence="7" type="primary">crgA</name>
    <name evidence="8" type="ORF">SAMN05660748_4442</name>
</gene>
<keyword evidence="5 7" id="KW-0472">Membrane</keyword>
<evidence type="ECO:0000313" key="9">
    <source>
        <dbReference type="Proteomes" id="UP000219435"/>
    </source>
</evidence>
<dbReference type="Proteomes" id="UP000219435">
    <property type="component" value="Unassembled WGS sequence"/>
</dbReference>
<dbReference type="InterPro" id="IPR009619">
    <property type="entry name" value="CrgA"/>
</dbReference>
<evidence type="ECO:0000256" key="6">
    <source>
        <dbReference type="ARBA" id="ARBA00023306"/>
    </source>
</evidence>
<evidence type="ECO:0000256" key="7">
    <source>
        <dbReference type="HAMAP-Rule" id="MF_00631"/>
    </source>
</evidence>
<evidence type="ECO:0000256" key="1">
    <source>
        <dbReference type="ARBA" id="ARBA00022475"/>
    </source>
</evidence>
<dbReference type="Pfam" id="PF06781">
    <property type="entry name" value="CrgA"/>
    <property type="match status" value="1"/>
</dbReference>
<dbReference type="AlphaFoldDB" id="A0A285VH28"/>
<dbReference type="HAMAP" id="MF_00631">
    <property type="entry name" value="CrgA"/>
    <property type="match status" value="1"/>
</dbReference>
<comment type="subcellular location">
    <subcellularLocation>
        <location evidence="7">Cell membrane</location>
        <topology evidence="7">Multi-pass membrane protein</topology>
    </subcellularLocation>
</comment>
<evidence type="ECO:0000313" key="8">
    <source>
        <dbReference type="EMBL" id="SOC53414.1"/>
    </source>
</evidence>
<accession>A0A285VH28</accession>
<name>A0A285VH28_9ACTN</name>
<feature type="transmembrane region" description="Helical" evidence="7">
    <location>
        <begin position="36"/>
        <end position="58"/>
    </location>
</feature>